<sequence>MGKRKTDIAKGDTARCASAQLENGSRKMRPQQRQMERIFMTLSLDGNEQNKCFPEVDGSEMHNALRGACDGCGPTVFSFSGFLGFSLQTGFRHPKFCGSVGMAQVHMKFPLSFKPDE</sequence>
<reference evidence="1 3" key="1">
    <citation type="journal article" date="2014" name="BMC Genomics">
        <title>Genome sequence of Anopheles sinensis provides insight into genetics basis of mosquito competence for malaria parasites.</title>
        <authorList>
            <person name="Zhou D."/>
            <person name="Zhang D."/>
            <person name="Ding G."/>
            <person name="Shi L."/>
            <person name="Hou Q."/>
            <person name="Ye Y."/>
            <person name="Xu Y."/>
            <person name="Zhou H."/>
            <person name="Xiong C."/>
            <person name="Li S."/>
            <person name="Yu J."/>
            <person name="Hong S."/>
            <person name="Yu X."/>
            <person name="Zou P."/>
            <person name="Chen C."/>
            <person name="Chang X."/>
            <person name="Wang W."/>
            <person name="Lv Y."/>
            <person name="Sun Y."/>
            <person name="Ma L."/>
            <person name="Shen B."/>
            <person name="Zhu C."/>
        </authorList>
    </citation>
    <scope>NUCLEOTIDE SEQUENCE [LARGE SCALE GENOMIC DNA]</scope>
</reference>
<protein>
    <submittedName>
        <fullName evidence="1 2">Tyrosinase</fullName>
    </submittedName>
</protein>
<gene>
    <name evidence="1" type="ORF">ZHAS_00020551</name>
</gene>
<dbReference type="EMBL" id="KE525375">
    <property type="protein sequence ID" value="KFB52339.1"/>
    <property type="molecule type" value="Genomic_DNA"/>
</dbReference>
<evidence type="ECO:0000313" key="2">
    <source>
        <dbReference type="EnsemblMetazoa" id="ASIC020551-PA"/>
    </source>
</evidence>
<name>A0A084WQ45_ANOSI</name>
<evidence type="ECO:0000313" key="3">
    <source>
        <dbReference type="Proteomes" id="UP000030765"/>
    </source>
</evidence>
<keyword evidence="3" id="KW-1185">Reference proteome</keyword>
<dbReference type="AlphaFoldDB" id="A0A084WQ45"/>
<reference evidence="2" key="2">
    <citation type="submission" date="2020-05" db="UniProtKB">
        <authorList>
            <consortium name="EnsemblMetazoa"/>
        </authorList>
    </citation>
    <scope>IDENTIFICATION</scope>
</reference>
<evidence type="ECO:0000313" key="1">
    <source>
        <dbReference type="EMBL" id="KFB52339.1"/>
    </source>
</evidence>
<dbReference type="Proteomes" id="UP000030765">
    <property type="component" value="Unassembled WGS sequence"/>
</dbReference>
<dbReference type="VEuPathDB" id="VectorBase:ASIC020551"/>
<dbReference type="EnsemblMetazoa" id="ASIC020551-RA">
    <property type="protein sequence ID" value="ASIC020551-PA"/>
    <property type="gene ID" value="ASIC020551"/>
</dbReference>
<dbReference type="EMBL" id="ATLV01025225">
    <property type="status" value="NOT_ANNOTATED_CDS"/>
    <property type="molecule type" value="Genomic_DNA"/>
</dbReference>
<organism evidence="1">
    <name type="scientific">Anopheles sinensis</name>
    <name type="common">Mosquito</name>
    <dbReference type="NCBI Taxonomy" id="74873"/>
    <lineage>
        <taxon>Eukaryota</taxon>
        <taxon>Metazoa</taxon>
        <taxon>Ecdysozoa</taxon>
        <taxon>Arthropoda</taxon>
        <taxon>Hexapoda</taxon>
        <taxon>Insecta</taxon>
        <taxon>Pterygota</taxon>
        <taxon>Neoptera</taxon>
        <taxon>Endopterygota</taxon>
        <taxon>Diptera</taxon>
        <taxon>Nematocera</taxon>
        <taxon>Culicoidea</taxon>
        <taxon>Culicidae</taxon>
        <taxon>Anophelinae</taxon>
        <taxon>Anopheles</taxon>
    </lineage>
</organism>
<accession>A0A084WQ45</accession>
<proteinExistence type="predicted"/>